<comment type="caution">
    <text evidence="2">The sequence shown here is derived from an EMBL/GenBank/DDBJ whole genome shotgun (WGS) entry which is preliminary data.</text>
</comment>
<gene>
    <name evidence="2" type="ORF">N1032_21155</name>
</gene>
<evidence type="ECO:0000313" key="2">
    <source>
        <dbReference type="EMBL" id="MCS5736250.1"/>
    </source>
</evidence>
<proteinExistence type="predicted"/>
<keyword evidence="3" id="KW-1185">Reference proteome</keyword>
<protein>
    <submittedName>
        <fullName evidence="2">Class I SAM-dependent methyltransferase</fullName>
    </submittedName>
</protein>
<reference evidence="2" key="1">
    <citation type="submission" date="2022-08" db="EMBL/GenBank/DDBJ databases">
        <authorList>
            <person name="Deng Y."/>
            <person name="Han X.-F."/>
            <person name="Zhang Y.-Q."/>
        </authorList>
    </citation>
    <scope>NUCLEOTIDE SEQUENCE</scope>
    <source>
        <strain evidence="2">CPCC 203386</strain>
    </source>
</reference>
<evidence type="ECO:0000259" key="1">
    <source>
        <dbReference type="Pfam" id="PF13649"/>
    </source>
</evidence>
<dbReference type="EMBL" id="JANLCJ010000013">
    <property type="protein sequence ID" value="MCS5736250.1"/>
    <property type="molecule type" value="Genomic_DNA"/>
</dbReference>
<name>A0ABT2H8H6_9MICO</name>
<keyword evidence="2" id="KW-0808">Transferase</keyword>
<dbReference type="Gene3D" id="3.40.50.150">
    <property type="entry name" value="Vaccinia Virus protein VP39"/>
    <property type="match status" value="1"/>
</dbReference>
<dbReference type="InterPro" id="IPR029063">
    <property type="entry name" value="SAM-dependent_MTases_sf"/>
</dbReference>
<dbReference type="Proteomes" id="UP001165586">
    <property type="component" value="Unassembled WGS sequence"/>
</dbReference>
<keyword evidence="2" id="KW-0489">Methyltransferase</keyword>
<organism evidence="2 3">
    <name type="scientific">Herbiconiux daphne</name>
    <dbReference type="NCBI Taxonomy" id="2970914"/>
    <lineage>
        <taxon>Bacteria</taxon>
        <taxon>Bacillati</taxon>
        <taxon>Actinomycetota</taxon>
        <taxon>Actinomycetes</taxon>
        <taxon>Micrococcales</taxon>
        <taxon>Microbacteriaceae</taxon>
        <taxon>Herbiconiux</taxon>
    </lineage>
</organism>
<sequence length="318" mass="34476">MATEETGSPFVRQLADAPTLEALPQIADPLDHAPLNPPARIQQKFVGSSYLAAYSEAERFVDKAFEQWPAGDAALQTVLDFGSGWGRITRMLLRRFRADQIWSSDVDSEMSVLLQGTLPGVNAVTNAPWPPSIFREGTFDAITAFSVFSHLSEDAHRQWAAEFARVTHPGSRVFITVLEDEFLAVVAGAQAAVAAGEADLFAQRLALVVPDAVVSVEAARRGEFVYAGGGADDDGPRSRSFYAWAVAPRPWVESVWGQAGFTLESWVPQGELFDQAMVVLVRTDAPAGGAPEVPPEPQRNLFVRAVRKGGRILSRIGD</sequence>
<dbReference type="GO" id="GO:0032259">
    <property type="term" value="P:methylation"/>
    <property type="evidence" value="ECO:0007669"/>
    <property type="project" value="UniProtKB-KW"/>
</dbReference>
<dbReference type="Pfam" id="PF13649">
    <property type="entry name" value="Methyltransf_25"/>
    <property type="match status" value="1"/>
</dbReference>
<evidence type="ECO:0000313" key="3">
    <source>
        <dbReference type="Proteomes" id="UP001165586"/>
    </source>
</evidence>
<dbReference type="RefSeq" id="WP_259542100.1">
    <property type="nucleotide sequence ID" value="NZ_JANLCJ010000013.1"/>
</dbReference>
<dbReference type="InterPro" id="IPR041698">
    <property type="entry name" value="Methyltransf_25"/>
</dbReference>
<dbReference type="SUPFAM" id="SSF53335">
    <property type="entry name" value="S-adenosyl-L-methionine-dependent methyltransferases"/>
    <property type="match status" value="1"/>
</dbReference>
<feature type="domain" description="Methyltransferase" evidence="1">
    <location>
        <begin position="78"/>
        <end position="170"/>
    </location>
</feature>
<dbReference type="GO" id="GO:0008168">
    <property type="term" value="F:methyltransferase activity"/>
    <property type="evidence" value="ECO:0007669"/>
    <property type="project" value="UniProtKB-KW"/>
</dbReference>
<accession>A0ABT2H8H6</accession>
<dbReference type="CDD" id="cd02440">
    <property type="entry name" value="AdoMet_MTases"/>
    <property type="match status" value="1"/>
</dbReference>